<organism evidence="15 16">
    <name type="scientific">Xylaria hypoxylon</name>
    <dbReference type="NCBI Taxonomy" id="37992"/>
    <lineage>
        <taxon>Eukaryota</taxon>
        <taxon>Fungi</taxon>
        <taxon>Dikarya</taxon>
        <taxon>Ascomycota</taxon>
        <taxon>Pezizomycotina</taxon>
        <taxon>Sordariomycetes</taxon>
        <taxon>Xylariomycetidae</taxon>
        <taxon>Xylariales</taxon>
        <taxon>Xylariaceae</taxon>
        <taxon>Xylaria</taxon>
    </lineage>
</organism>
<dbReference type="PANTHER" id="PTHR11070">
    <property type="entry name" value="UVRD / RECB / PCRA DNA HELICASE FAMILY MEMBER"/>
    <property type="match status" value="1"/>
</dbReference>
<dbReference type="EMBL" id="SKBN01000002">
    <property type="protein sequence ID" value="TGJ88520.1"/>
    <property type="molecule type" value="Genomic_DNA"/>
</dbReference>
<keyword evidence="4 11" id="KW-0347">Helicase</keyword>
<comment type="similarity">
    <text evidence="1">Belongs to the helicase family. UvrD subfamily.</text>
</comment>
<name>A0A4Z0Z9J3_9PEZI</name>
<evidence type="ECO:0000313" key="15">
    <source>
        <dbReference type="EMBL" id="TGJ88520.1"/>
    </source>
</evidence>
<dbReference type="CDD" id="cd17932">
    <property type="entry name" value="DEXQc_UvrD"/>
    <property type="match status" value="1"/>
</dbReference>
<dbReference type="CDD" id="cd18807">
    <property type="entry name" value="SF1_C_UvrD"/>
    <property type="match status" value="1"/>
</dbReference>
<comment type="catalytic activity">
    <reaction evidence="8">
        <text>Couples ATP hydrolysis with the unwinding of duplex DNA by translocating in the 3'-5' direction.</text>
        <dbReference type="EC" id="5.6.2.4"/>
    </reaction>
</comment>
<dbReference type="Gene3D" id="1.10.10.160">
    <property type="match status" value="1"/>
</dbReference>
<evidence type="ECO:0000256" key="11">
    <source>
        <dbReference type="PROSITE-ProRule" id="PRU00560"/>
    </source>
</evidence>
<dbReference type="Pfam" id="PF13361">
    <property type="entry name" value="UvrD_C"/>
    <property type="match status" value="1"/>
</dbReference>
<keyword evidence="5 11" id="KW-0067">ATP-binding</keyword>
<evidence type="ECO:0000259" key="13">
    <source>
        <dbReference type="PROSITE" id="PS51198"/>
    </source>
</evidence>
<keyword evidence="3 11" id="KW-0378">Hydrolase</keyword>
<evidence type="ECO:0000313" key="16">
    <source>
        <dbReference type="Proteomes" id="UP000297716"/>
    </source>
</evidence>
<comment type="caution">
    <text evidence="15">The sequence shown here is derived from an EMBL/GenBank/DDBJ whole genome shotgun (WGS) entry which is preliminary data.</text>
</comment>
<evidence type="ECO:0000256" key="9">
    <source>
        <dbReference type="ARBA" id="ARBA00034808"/>
    </source>
</evidence>
<dbReference type="AlphaFoldDB" id="A0A4Z0Z9J3"/>
<evidence type="ECO:0000256" key="6">
    <source>
        <dbReference type="ARBA" id="ARBA00023125"/>
    </source>
</evidence>
<dbReference type="PROSITE" id="PS51217">
    <property type="entry name" value="UVRD_HELICASE_CTER"/>
    <property type="match status" value="1"/>
</dbReference>
<feature type="domain" description="UvrD-like helicase C-terminal" evidence="14">
    <location>
        <begin position="287"/>
        <end position="597"/>
    </location>
</feature>
<evidence type="ECO:0000256" key="5">
    <source>
        <dbReference type="ARBA" id="ARBA00022840"/>
    </source>
</evidence>
<reference evidence="15 16" key="1">
    <citation type="submission" date="2019-03" db="EMBL/GenBank/DDBJ databases">
        <title>Draft genome sequence of Xylaria hypoxylon DSM 108379, a ubiquitous saprotrophic-parasitic fungi on hardwood.</title>
        <authorList>
            <person name="Buettner E."/>
            <person name="Leonhardt S."/>
            <person name="Gebauer A.M."/>
            <person name="Liers C."/>
            <person name="Hofrichter M."/>
            <person name="Kellner H."/>
        </authorList>
    </citation>
    <scope>NUCLEOTIDE SEQUENCE [LARGE SCALE GENOMIC DNA]</scope>
    <source>
        <strain evidence="15 16">DSM 108379</strain>
    </source>
</reference>
<evidence type="ECO:0000256" key="7">
    <source>
        <dbReference type="ARBA" id="ARBA00023235"/>
    </source>
</evidence>
<feature type="domain" description="UvrD-like helicase ATP-binding" evidence="13">
    <location>
        <begin position="11"/>
        <end position="286"/>
    </location>
</feature>
<keyword evidence="16" id="KW-1185">Reference proteome</keyword>
<evidence type="ECO:0000256" key="3">
    <source>
        <dbReference type="ARBA" id="ARBA00022801"/>
    </source>
</evidence>
<dbReference type="PANTHER" id="PTHR11070:SF2">
    <property type="entry name" value="ATP-DEPENDENT DNA HELICASE SRS2"/>
    <property type="match status" value="1"/>
</dbReference>
<dbReference type="InterPro" id="IPR013986">
    <property type="entry name" value="DExx_box_DNA_helicase_dom_sf"/>
</dbReference>
<gene>
    <name evidence="15" type="ORF">E0Z10_g216</name>
</gene>
<evidence type="ECO:0000256" key="12">
    <source>
        <dbReference type="SAM" id="MobiDB-lite"/>
    </source>
</evidence>
<feature type="compositionally biased region" description="Polar residues" evidence="12">
    <location>
        <begin position="915"/>
        <end position="924"/>
    </location>
</feature>
<dbReference type="STRING" id="37992.A0A4Z0Z9J3"/>
<dbReference type="GO" id="GO:0043138">
    <property type="term" value="F:3'-5' DNA helicase activity"/>
    <property type="evidence" value="ECO:0007669"/>
    <property type="project" value="UniProtKB-EC"/>
</dbReference>
<dbReference type="Gene3D" id="3.40.50.300">
    <property type="entry name" value="P-loop containing nucleotide triphosphate hydrolases"/>
    <property type="match status" value="2"/>
</dbReference>
<feature type="compositionally biased region" description="Basic and acidic residues" evidence="12">
    <location>
        <begin position="944"/>
        <end position="958"/>
    </location>
</feature>
<keyword evidence="2 11" id="KW-0547">Nucleotide-binding</keyword>
<protein>
    <recommendedName>
        <fullName evidence="9">DNA 3'-5' helicase</fullName>
        <ecNumber evidence="9">5.6.2.4</ecNumber>
    </recommendedName>
</protein>
<dbReference type="SUPFAM" id="SSF52540">
    <property type="entry name" value="P-loop containing nucleoside triphosphate hydrolases"/>
    <property type="match status" value="1"/>
</dbReference>
<dbReference type="InterPro" id="IPR014017">
    <property type="entry name" value="DNA_helicase_UvrD-like_C"/>
</dbReference>
<feature type="binding site" evidence="11">
    <location>
        <begin position="32"/>
        <end position="39"/>
    </location>
    <ligand>
        <name>ATP</name>
        <dbReference type="ChEBI" id="CHEBI:30616"/>
    </ligand>
</feature>
<dbReference type="GO" id="GO:0000725">
    <property type="term" value="P:recombinational repair"/>
    <property type="evidence" value="ECO:0007669"/>
    <property type="project" value="TreeGrafter"/>
</dbReference>
<sequence length="1006" mass="111107">MQLTNGNDIFKSLNKAQCRAVISDAATVAILAGPGSGKTHTLTSRVVWLLNHAGIPPQDVIVATFTNKASNEMKARIGHALGDGRERGVIIGTFHSIARRYLVKYGRRIGLDPKFGIADDSDSRGIITRICKRLDTHIEPPIARAWISKRKAKGTSDEQTVRDKKGRNVESQALETCFQEYQDQLERSNLLDYDDLLVRCVELLRRFPQCVSNIQTVLIDEYQDTNGVQYDLMKLFAQKHRRVTIVGDPDQSIYGWRSAEIKNLHRLLRDYPGTDEISLEENYRSSSCILDTALNVIQQDQDRYKKVLLPVRDKGTRPVLRKLKSSTDEADWIVSEMKRIRLLSGNMIDFDDFAILLRSAALSRHVESTLGREGIAYRMVGGFKFYERAEIKILLDYMRVIHQPDNNDAFARIINVPKRGIGEVTIKALLEEAERSSTSLWQLVDKHCRGQRRAKTSIRQQTENALSGSLIKLLNNLRERVRSDTGLGTPMNLVELIRKLARDLKFEDYLEATYGAEYESRWTNVQEFITLAEEFMRQNQGDEEALPTIDGFAQASDDDILARFLSNVSLASDKQTEDKDQEGKPLVTISTIHAAKGLEWPVVFIPAVYNGSIPHVRAEDQSEERRLLYVAMTRAKALLYLSCPQSIASGGGRSTEISSFIDLLPSSAFLPKGPSFDRPIMSSVAKILGRELPLDSVIYKGIPSMTAPEDNLFPVDPNQPLDSHTAGEAGHGGAWRHKRQKLQHPAKSVPVAEESVEGWAAPYKTTMQKAGSFTVPQAAGFTTAGAHMATVAAAEASRPALPPAPARAHSAPRRTTSVRPLNQRSLLGYGYGVTNHDKSKEVAINPTANTSSILKRTSSTPAPAPYARHRAIHNEYQLPPPAAPAIDPSLASHKLGAAKLPASKPPAHRDEAPSKQYSCFSSSPTRPPLSMPISVGPEGGGQDAGKEPEDISPDDHSRPAASFHATTVTGPLGWRPGIKRPAGLGRSGIAPMEKPNKPYKLTVKRP</sequence>
<comment type="catalytic activity">
    <reaction evidence="10">
        <text>ATP + H2O = ADP + phosphate + H(+)</text>
        <dbReference type="Rhea" id="RHEA:13065"/>
        <dbReference type="ChEBI" id="CHEBI:15377"/>
        <dbReference type="ChEBI" id="CHEBI:15378"/>
        <dbReference type="ChEBI" id="CHEBI:30616"/>
        <dbReference type="ChEBI" id="CHEBI:43474"/>
        <dbReference type="ChEBI" id="CHEBI:456216"/>
        <dbReference type="EC" id="5.6.2.4"/>
    </reaction>
</comment>
<evidence type="ECO:0000256" key="2">
    <source>
        <dbReference type="ARBA" id="ARBA00022741"/>
    </source>
</evidence>
<feature type="region of interest" description="Disordered" evidence="12">
    <location>
        <begin position="900"/>
        <end position="1006"/>
    </location>
</feature>
<dbReference type="PROSITE" id="PS51198">
    <property type="entry name" value="UVRD_HELICASE_ATP_BIND"/>
    <property type="match status" value="1"/>
</dbReference>
<dbReference type="GO" id="GO:0003677">
    <property type="term" value="F:DNA binding"/>
    <property type="evidence" value="ECO:0007669"/>
    <property type="project" value="UniProtKB-KW"/>
</dbReference>
<keyword evidence="6" id="KW-0238">DNA-binding</keyword>
<dbReference type="InterPro" id="IPR014016">
    <property type="entry name" value="UvrD-like_ATP-bd"/>
</dbReference>
<evidence type="ECO:0000256" key="1">
    <source>
        <dbReference type="ARBA" id="ARBA00009922"/>
    </source>
</evidence>
<keyword evidence="7" id="KW-0413">Isomerase</keyword>
<dbReference type="Proteomes" id="UP000297716">
    <property type="component" value="Unassembled WGS sequence"/>
</dbReference>
<dbReference type="Gene3D" id="1.10.486.10">
    <property type="entry name" value="PCRA, domain 4"/>
    <property type="match status" value="1"/>
</dbReference>
<dbReference type="InterPro" id="IPR000212">
    <property type="entry name" value="DNA_helicase_UvrD/REP"/>
</dbReference>
<dbReference type="OrthoDB" id="1470711at2759"/>
<evidence type="ECO:0000256" key="8">
    <source>
        <dbReference type="ARBA" id="ARBA00034617"/>
    </source>
</evidence>
<evidence type="ECO:0000256" key="10">
    <source>
        <dbReference type="ARBA" id="ARBA00048988"/>
    </source>
</evidence>
<dbReference type="GO" id="GO:0005634">
    <property type="term" value="C:nucleus"/>
    <property type="evidence" value="ECO:0007669"/>
    <property type="project" value="TreeGrafter"/>
</dbReference>
<dbReference type="GO" id="GO:0016787">
    <property type="term" value="F:hydrolase activity"/>
    <property type="evidence" value="ECO:0007669"/>
    <property type="project" value="UniProtKB-UniRule"/>
</dbReference>
<evidence type="ECO:0000256" key="4">
    <source>
        <dbReference type="ARBA" id="ARBA00022806"/>
    </source>
</evidence>
<dbReference type="GO" id="GO:0005524">
    <property type="term" value="F:ATP binding"/>
    <property type="evidence" value="ECO:0007669"/>
    <property type="project" value="UniProtKB-UniRule"/>
</dbReference>
<accession>A0A4Z0Z9J3</accession>
<evidence type="ECO:0000259" key="14">
    <source>
        <dbReference type="PROSITE" id="PS51217"/>
    </source>
</evidence>
<dbReference type="InterPro" id="IPR027417">
    <property type="entry name" value="P-loop_NTPase"/>
</dbReference>
<dbReference type="EC" id="5.6.2.4" evidence="9"/>
<dbReference type="Pfam" id="PF00580">
    <property type="entry name" value="UvrD-helicase"/>
    <property type="match status" value="1"/>
</dbReference>
<proteinExistence type="inferred from homology"/>